<organism evidence="2 3">
    <name type="scientific">Penicillium digitatum</name>
    <name type="common">Green mold</name>
    <dbReference type="NCBI Taxonomy" id="36651"/>
    <lineage>
        <taxon>Eukaryota</taxon>
        <taxon>Fungi</taxon>
        <taxon>Dikarya</taxon>
        <taxon>Ascomycota</taxon>
        <taxon>Pezizomycotina</taxon>
        <taxon>Eurotiomycetes</taxon>
        <taxon>Eurotiomycetidae</taxon>
        <taxon>Eurotiales</taxon>
        <taxon>Aspergillaceae</taxon>
        <taxon>Penicillium</taxon>
    </lineage>
</organism>
<dbReference type="AlphaFoldDB" id="A0A7T6XFH4"/>
<dbReference type="KEGG" id="pdp:PDIP_84550"/>
<dbReference type="EMBL" id="CP060774">
    <property type="protein sequence ID" value="QQK40167.1"/>
    <property type="molecule type" value="Genomic_DNA"/>
</dbReference>
<gene>
    <name evidence="2" type="ORF">Pdw03_3021</name>
</gene>
<accession>A0A7T6XFH4</accession>
<dbReference type="PANTHER" id="PTHR35910">
    <property type="entry name" value="2EXR DOMAIN-CONTAINING PROTEIN"/>
    <property type="match status" value="1"/>
</dbReference>
<dbReference type="VEuPathDB" id="FungiDB:PDIP_84550"/>
<evidence type="ECO:0000313" key="2">
    <source>
        <dbReference type="EMBL" id="QQK40167.1"/>
    </source>
</evidence>
<evidence type="ECO:0000313" key="3">
    <source>
        <dbReference type="Proteomes" id="UP000595662"/>
    </source>
</evidence>
<reference evidence="2 3" key="1">
    <citation type="submission" date="2020-08" db="EMBL/GenBank/DDBJ databases">
        <title>The completed genome sequence of the pathogenic ascomycete fungus Penicillium digitatum.</title>
        <authorList>
            <person name="Wang M."/>
        </authorList>
    </citation>
    <scope>NUCLEOTIDE SEQUENCE [LARGE SCALE GENOMIC DNA]</scope>
    <source>
        <strain evidence="2 3">PdW03</strain>
    </source>
</reference>
<feature type="domain" description="2EXR" evidence="1">
    <location>
        <begin position="16"/>
        <end position="111"/>
    </location>
</feature>
<name>A0A7T6XFH4_PENDI</name>
<sequence>METSDFVVSAAGSKTFHPFTRLPTELRLQIWRSALPERDKPAFTPYPKGGWLPVAPESQHASNIHQAPVEWKFCPQSLDQIRVKIPLADVNHEARQVALKWAHKQGFEVIFHNDRQCFIFLRPFEPMRDLIWIGGDVFELFIDECWGVHESAHSPENVSLPIKVGHFAVPVNLLIHDRCLTSLADTLRCFSGDIVLYIIADEHPSFNVIHGNHTKVQPRWELHDTLEGETMVWERKSKTFEVELGPRLFNENSIQYERILEGSQLIACVLGRFMPNVNFEIRAARAIRL</sequence>
<dbReference type="PANTHER" id="PTHR35910:SF6">
    <property type="entry name" value="2EXR DOMAIN-CONTAINING PROTEIN"/>
    <property type="match status" value="1"/>
</dbReference>
<dbReference type="InterPro" id="IPR045518">
    <property type="entry name" value="2EXR"/>
</dbReference>
<dbReference type="Pfam" id="PF20150">
    <property type="entry name" value="2EXR"/>
    <property type="match status" value="1"/>
</dbReference>
<evidence type="ECO:0000259" key="1">
    <source>
        <dbReference type="Pfam" id="PF20150"/>
    </source>
</evidence>
<dbReference type="GeneID" id="26236769"/>
<dbReference type="RefSeq" id="XP_014532611.1">
    <property type="nucleotide sequence ID" value="XM_014677125.1"/>
</dbReference>
<proteinExistence type="predicted"/>
<protein>
    <submittedName>
        <fullName evidence="2">Putative exo-beta- -glucanase protein</fullName>
    </submittedName>
</protein>
<dbReference type="Proteomes" id="UP000595662">
    <property type="component" value="Chromosome 1"/>
</dbReference>
<dbReference type="OMA" id="CHEFRHD"/>